<dbReference type="AlphaFoldDB" id="A0A178YJN9"/>
<organism evidence="9 10">
    <name type="scientific">Sinorhizobium saheli</name>
    <dbReference type="NCBI Taxonomy" id="36856"/>
    <lineage>
        <taxon>Bacteria</taxon>
        <taxon>Pseudomonadati</taxon>
        <taxon>Pseudomonadota</taxon>
        <taxon>Alphaproteobacteria</taxon>
        <taxon>Hyphomicrobiales</taxon>
        <taxon>Rhizobiaceae</taxon>
        <taxon>Sinorhizobium/Ensifer group</taxon>
        <taxon>Sinorhizobium</taxon>
    </lineage>
</organism>
<evidence type="ECO:0000256" key="3">
    <source>
        <dbReference type="ARBA" id="ARBA00022692"/>
    </source>
</evidence>
<dbReference type="InterPro" id="IPR002898">
    <property type="entry name" value="MotA_ExbB_proton_chnl"/>
</dbReference>
<accession>A0A178YJN9</accession>
<sequence>MAKLNLSGWRDHEGAEENYNPHKLSSPMPYFWTMVLFLIIVGFVAAILFRQAREAFAGNPGLNGLILGVLLIGILLAFNHVLSLRPEVRWFNSFRAAGSADKVGRDPVLLAPMRALIGGRHTTISTTALRSILDSIATRLDEQRDITRYLAGLLVFLGLLGTFWGLLGTIGSINTVIQSLDAGSGSTEDLLASLKGGLSAPLTGMGTAFSASLFGLSGSLILGFLDLQAGRAQNRFYTELENWLSSVTDVGSGLSPSIETVDGAPAEELRRLTDQLARLAHDGGANQRTTAAMASLAEGIQGLVKNMRGEQQMLRDWIEAQQEEAKSMRKTLDRLTARIGQADRISVQPDKAITQAKLSRVEESGGD</sequence>
<evidence type="ECO:0000256" key="1">
    <source>
        <dbReference type="ARBA" id="ARBA00004651"/>
    </source>
</evidence>
<dbReference type="GO" id="GO:0005886">
    <property type="term" value="C:plasma membrane"/>
    <property type="evidence" value="ECO:0007669"/>
    <property type="project" value="UniProtKB-SubCell"/>
</dbReference>
<keyword evidence="9" id="KW-0966">Cell projection</keyword>
<evidence type="ECO:0000259" key="8">
    <source>
        <dbReference type="Pfam" id="PF01618"/>
    </source>
</evidence>
<evidence type="ECO:0000256" key="2">
    <source>
        <dbReference type="ARBA" id="ARBA00022475"/>
    </source>
</evidence>
<name>A0A178YJN9_SINSA</name>
<comment type="subcellular location">
    <subcellularLocation>
        <location evidence="1">Cell membrane</location>
        <topology evidence="1">Multi-pass membrane protein</topology>
    </subcellularLocation>
    <subcellularLocation>
        <location evidence="6">Membrane</location>
        <topology evidence="6">Multi-pass membrane protein</topology>
    </subcellularLocation>
</comment>
<feature type="transmembrane region" description="Helical" evidence="7">
    <location>
        <begin position="202"/>
        <end position="225"/>
    </location>
</feature>
<evidence type="ECO:0000256" key="7">
    <source>
        <dbReference type="SAM" id="Phobius"/>
    </source>
</evidence>
<feature type="transmembrane region" description="Helical" evidence="7">
    <location>
        <begin position="30"/>
        <end position="49"/>
    </location>
</feature>
<keyword evidence="3 7" id="KW-0812">Transmembrane</keyword>
<keyword evidence="6" id="KW-0653">Protein transport</keyword>
<dbReference type="Proteomes" id="UP000078507">
    <property type="component" value="Unassembled WGS sequence"/>
</dbReference>
<keyword evidence="9" id="KW-0282">Flagellum</keyword>
<keyword evidence="9" id="KW-0969">Cilium</keyword>
<evidence type="ECO:0000256" key="6">
    <source>
        <dbReference type="RuleBase" id="RU004057"/>
    </source>
</evidence>
<reference evidence="9 10" key="1">
    <citation type="submission" date="2015-11" db="EMBL/GenBank/DDBJ databases">
        <title>Ensifer anhuiense sp. nov., an effective nitrogen fixation bacterium with Glycine soja.</title>
        <authorList>
            <person name="Yan H."/>
            <person name="Chen W."/>
        </authorList>
    </citation>
    <scope>NUCLEOTIDE SEQUENCE [LARGE SCALE GENOMIC DNA]</scope>
    <source>
        <strain evidence="9 10">LMG 7837</strain>
    </source>
</reference>
<feature type="transmembrane region" description="Helical" evidence="7">
    <location>
        <begin position="149"/>
        <end position="167"/>
    </location>
</feature>
<dbReference type="GO" id="GO:0015031">
    <property type="term" value="P:protein transport"/>
    <property type="evidence" value="ECO:0007669"/>
    <property type="project" value="UniProtKB-KW"/>
</dbReference>
<protein>
    <submittedName>
        <fullName evidence="9">Flagellar motor protein MotA</fullName>
    </submittedName>
</protein>
<feature type="domain" description="MotA/TolQ/ExbB proton channel" evidence="8">
    <location>
        <begin position="105"/>
        <end position="211"/>
    </location>
</feature>
<evidence type="ECO:0000256" key="5">
    <source>
        <dbReference type="ARBA" id="ARBA00023136"/>
    </source>
</evidence>
<gene>
    <name evidence="9" type="ORF">ATB98_03640</name>
</gene>
<comment type="similarity">
    <text evidence="6">Belongs to the exbB/tolQ family.</text>
</comment>
<keyword evidence="10" id="KW-1185">Reference proteome</keyword>
<evidence type="ECO:0000313" key="9">
    <source>
        <dbReference type="EMBL" id="OAP47700.1"/>
    </source>
</evidence>
<feature type="transmembrane region" description="Helical" evidence="7">
    <location>
        <begin position="61"/>
        <end position="82"/>
    </location>
</feature>
<keyword evidence="5 7" id="KW-0472">Membrane</keyword>
<keyword evidence="4 7" id="KW-1133">Transmembrane helix</keyword>
<comment type="caution">
    <text evidence="9">The sequence shown here is derived from an EMBL/GenBank/DDBJ whole genome shotgun (WGS) entry which is preliminary data.</text>
</comment>
<dbReference type="OrthoDB" id="9794540at2"/>
<dbReference type="STRING" id="36856.ATB98_03640"/>
<keyword evidence="6" id="KW-0813">Transport</keyword>
<evidence type="ECO:0000313" key="10">
    <source>
        <dbReference type="Proteomes" id="UP000078507"/>
    </source>
</evidence>
<evidence type="ECO:0000256" key="4">
    <source>
        <dbReference type="ARBA" id="ARBA00022989"/>
    </source>
</evidence>
<proteinExistence type="inferred from homology"/>
<dbReference type="RefSeq" id="WP_066871349.1">
    <property type="nucleotide sequence ID" value="NZ_LNQB01000064.1"/>
</dbReference>
<dbReference type="EMBL" id="LNQB01000064">
    <property type="protein sequence ID" value="OAP47700.1"/>
    <property type="molecule type" value="Genomic_DNA"/>
</dbReference>
<dbReference type="Pfam" id="PF01618">
    <property type="entry name" value="MotA_ExbB"/>
    <property type="match status" value="1"/>
</dbReference>
<keyword evidence="2" id="KW-1003">Cell membrane</keyword>